<keyword evidence="4" id="KW-1185">Reference proteome</keyword>
<dbReference type="GO" id="GO:0031146">
    <property type="term" value="P:SCF-dependent proteasomal ubiquitin-dependent protein catabolic process"/>
    <property type="evidence" value="ECO:0007669"/>
    <property type="project" value="TreeGrafter"/>
</dbReference>
<feature type="domain" description="F-box/LRR-repeat protein 15-like leucin rich repeat" evidence="2">
    <location>
        <begin position="288"/>
        <end position="417"/>
    </location>
</feature>
<dbReference type="InterPro" id="IPR057207">
    <property type="entry name" value="FBXL15_LRR"/>
</dbReference>
<accession>A0AAE0BBN2</accession>
<protein>
    <recommendedName>
        <fullName evidence="2">F-box/LRR-repeat protein 15-like leucin rich repeat domain-containing protein</fullName>
    </recommendedName>
</protein>
<dbReference type="PANTHER" id="PTHR13318:SF190">
    <property type="entry name" value="PARTNER OF PAIRED, ISOFORM B"/>
    <property type="match status" value="1"/>
</dbReference>
<organism evidence="3 4">
    <name type="scientific">Cymbomonas tetramitiformis</name>
    <dbReference type="NCBI Taxonomy" id="36881"/>
    <lineage>
        <taxon>Eukaryota</taxon>
        <taxon>Viridiplantae</taxon>
        <taxon>Chlorophyta</taxon>
        <taxon>Pyramimonadophyceae</taxon>
        <taxon>Pyramimonadales</taxon>
        <taxon>Pyramimonadaceae</taxon>
        <taxon>Cymbomonas</taxon>
    </lineage>
</organism>
<dbReference type="InterPro" id="IPR032675">
    <property type="entry name" value="LRR_dom_sf"/>
</dbReference>
<dbReference type="GO" id="GO:0005930">
    <property type="term" value="C:axoneme"/>
    <property type="evidence" value="ECO:0007669"/>
    <property type="project" value="UniProtKB-SubCell"/>
</dbReference>
<comment type="subcellular location">
    <subcellularLocation>
        <location evidence="1">Cytoplasm</location>
        <location evidence="1">Cytoskeleton</location>
        <location evidence="1">Cilium axoneme</location>
    </subcellularLocation>
</comment>
<evidence type="ECO:0000256" key="1">
    <source>
        <dbReference type="ARBA" id="ARBA00004430"/>
    </source>
</evidence>
<reference evidence="3 4" key="1">
    <citation type="journal article" date="2015" name="Genome Biol. Evol.">
        <title>Comparative Genomics of a Bacterivorous Green Alga Reveals Evolutionary Causalities and Consequences of Phago-Mixotrophic Mode of Nutrition.</title>
        <authorList>
            <person name="Burns J.A."/>
            <person name="Paasch A."/>
            <person name="Narechania A."/>
            <person name="Kim E."/>
        </authorList>
    </citation>
    <scope>NUCLEOTIDE SEQUENCE [LARGE SCALE GENOMIC DNA]</scope>
    <source>
        <strain evidence="3 4">PLY_AMNH</strain>
    </source>
</reference>
<gene>
    <name evidence="3" type="ORF">CYMTET_56696</name>
</gene>
<evidence type="ECO:0000313" key="4">
    <source>
        <dbReference type="Proteomes" id="UP001190700"/>
    </source>
</evidence>
<dbReference type="Gene3D" id="3.80.10.10">
    <property type="entry name" value="Ribonuclease Inhibitor"/>
    <property type="match status" value="4"/>
</dbReference>
<name>A0AAE0BBN2_9CHLO</name>
<dbReference type="GO" id="GO:0019005">
    <property type="term" value="C:SCF ubiquitin ligase complex"/>
    <property type="evidence" value="ECO:0007669"/>
    <property type="project" value="TreeGrafter"/>
</dbReference>
<evidence type="ECO:0000259" key="2">
    <source>
        <dbReference type="Pfam" id="PF25372"/>
    </source>
</evidence>
<evidence type="ECO:0000313" key="3">
    <source>
        <dbReference type="EMBL" id="KAK3232979.1"/>
    </source>
</evidence>
<dbReference type="InterPro" id="IPR001611">
    <property type="entry name" value="Leu-rich_rpt"/>
</dbReference>
<dbReference type="InterPro" id="IPR006553">
    <property type="entry name" value="Leu-rich_rpt_Cys-con_subtyp"/>
</dbReference>
<dbReference type="Pfam" id="PF13516">
    <property type="entry name" value="LRR_6"/>
    <property type="match status" value="2"/>
</dbReference>
<dbReference type="SMART" id="SM00367">
    <property type="entry name" value="LRR_CC"/>
    <property type="match status" value="9"/>
</dbReference>
<dbReference type="PANTHER" id="PTHR13318">
    <property type="entry name" value="PARTNER OF PAIRED, ISOFORM B-RELATED"/>
    <property type="match status" value="1"/>
</dbReference>
<dbReference type="SUPFAM" id="SSF52047">
    <property type="entry name" value="RNI-like"/>
    <property type="match status" value="2"/>
</dbReference>
<dbReference type="Proteomes" id="UP001190700">
    <property type="component" value="Unassembled WGS sequence"/>
</dbReference>
<proteinExistence type="predicted"/>
<dbReference type="AlphaFoldDB" id="A0AAE0BBN2"/>
<dbReference type="Pfam" id="PF25372">
    <property type="entry name" value="DUF7885"/>
    <property type="match status" value="1"/>
</dbReference>
<comment type="caution">
    <text evidence="3">The sequence shown here is derived from an EMBL/GenBank/DDBJ whole genome shotgun (WGS) entry which is preliminary data.</text>
</comment>
<dbReference type="EMBL" id="LGRX02035829">
    <property type="protein sequence ID" value="KAK3232979.1"/>
    <property type="molecule type" value="Genomic_DNA"/>
</dbReference>
<sequence length="539" mass="58768">MCSNLRRTARRLGVLCHDSLRARKRYESSGPPPSLQARVDPTCVMLTATPPSEPNMEHPGALVGDAVFEQPDDGVDSVTVDGAEGVSEALHSDDILQHIMSALASLGTRELAARSAARQVCRAWREIHDLVVDRLEPRHLMVPSADFWGRFRAVHTFASHRCTQVTNDTLGLLRSFPKLSCVHLFGCMRIDEKGLQQLPIGLTSLQLSNCTLLNDDGLHAVLSCQPSLKKLELCWCAKISDRAMQAVQKCSQLTDIDLEGTFGVGDKGILQAAALPLLQTLGVAWNSRISDTGLRHLAATALQLTSLNAKGCSKITDAGIAALGELTRLRTLDISQCKQLTCGALASLRPLCSLTELNLRELRSLTNDSLSSLSGLMQLKCLNLAWCTRVNWRGLRHLSGLCDLTELQLAGLELAGADLPNETPHPLCILVSLVVLNIRESAEHDDAFLRSLAPLRRLTHLSVSRCGQITDDGIASIVRQFTRLEVLDLSWCGLVTDAGVASLTSLPVLRKVDLAYCRRVTTEGRDLLRQRAAPIELES</sequence>